<protein>
    <submittedName>
        <fullName evidence="5">Nucleoside-diphosphate-sugar pyrophosphorylase</fullName>
    </submittedName>
</protein>
<evidence type="ECO:0000256" key="3">
    <source>
        <dbReference type="SAM" id="MobiDB-lite"/>
    </source>
</evidence>
<evidence type="ECO:0000259" key="4">
    <source>
        <dbReference type="Pfam" id="PF00483"/>
    </source>
</evidence>
<dbReference type="PROSITE" id="PS00810">
    <property type="entry name" value="ADP_GLC_PYROPHOSPH_3"/>
    <property type="match status" value="1"/>
</dbReference>
<accession>A0ABN6VDC9</accession>
<dbReference type="EMBL" id="AP027142">
    <property type="protein sequence ID" value="BDV33651.1"/>
    <property type="molecule type" value="Genomic_DNA"/>
</dbReference>
<proteinExistence type="predicted"/>
<dbReference type="InterPro" id="IPR050486">
    <property type="entry name" value="Mannose-1P_guanyltransferase"/>
</dbReference>
<keyword evidence="6" id="KW-1185">Reference proteome</keyword>
<gene>
    <name evidence="5" type="ORF">SS37A_11800</name>
</gene>
<dbReference type="SUPFAM" id="SSF53448">
    <property type="entry name" value="Nucleotide-diphospho-sugar transferases"/>
    <property type="match status" value="1"/>
</dbReference>
<dbReference type="InterPro" id="IPR005835">
    <property type="entry name" value="NTP_transferase_dom"/>
</dbReference>
<evidence type="ECO:0000313" key="5">
    <source>
        <dbReference type="EMBL" id="BDV33651.1"/>
    </source>
</evidence>
<name>A0ABN6VDC9_9HYPH</name>
<dbReference type="InterPro" id="IPR005836">
    <property type="entry name" value="ADP_Glu_pyroP_CS"/>
</dbReference>
<evidence type="ECO:0000256" key="2">
    <source>
        <dbReference type="ARBA" id="ARBA00023277"/>
    </source>
</evidence>
<keyword evidence="1" id="KW-0321">Glycogen metabolism</keyword>
<dbReference type="PANTHER" id="PTHR22572">
    <property type="entry name" value="SUGAR-1-PHOSPHATE GUANYL TRANSFERASE"/>
    <property type="match status" value="1"/>
</dbReference>
<feature type="region of interest" description="Disordered" evidence="3">
    <location>
        <begin position="1"/>
        <end position="31"/>
    </location>
</feature>
<keyword evidence="2" id="KW-0119">Carbohydrate metabolism</keyword>
<feature type="domain" description="Nucleotidyl transferase" evidence="4">
    <location>
        <begin position="41"/>
        <end position="263"/>
    </location>
</feature>
<evidence type="ECO:0000256" key="1">
    <source>
        <dbReference type="ARBA" id="ARBA00022600"/>
    </source>
</evidence>
<dbReference type="RefSeq" id="WP_281931142.1">
    <property type="nucleotide sequence ID" value="NZ_AP027142.1"/>
</dbReference>
<organism evidence="5 6">
    <name type="scientific">Methylocystis iwaonis</name>
    <dbReference type="NCBI Taxonomy" id="2885079"/>
    <lineage>
        <taxon>Bacteria</taxon>
        <taxon>Pseudomonadati</taxon>
        <taxon>Pseudomonadota</taxon>
        <taxon>Alphaproteobacteria</taxon>
        <taxon>Hyphomicrobiales</taxon>
        <taxon>Methylocystaceae</taxon>
        <taxon>Methylocystis</taxon>
    </lineage>
</organism>
<dbReference type="InterPro" id="IPR029044">
    <property type="entry name" value="Nucleotide-diphossugar_trans"/>
</dbReference>
<dbReference type="Pfam" id="PF00483">
    <property type="entry name" value="NTP_transferase"/>
    <property type="match status" value="1"/>
</dbReference>
<evidence type="ECO:0000313" key="6">
    <source>
        <dbReference type="Proteomes" id="UP001317629"/>
    </source>
</evidence>
<sequence length="276" mass="30391">MHRHADSGVIGYAPPMPEAREQALPPPSGATAGAARPILRAVVMAGGKGTRLYPYSAHFPKPLIPLDDMPILELLLRRLKMAGVTEVILAVGHLRHLIEAYFGDGASLGLDIRYKGEDRPLGTAGGLGAVVGDLDGDFFVTNGDLLTTLDLDGMLRQHRETGAHASVGVFQRNVKLEFGLVEIDSERRLTAYYEKPQNSYLVSMGIYILNADAVRPHIETNTYLDMPELLLRMKMAGKDIRCFQDDCVWLDIGRPDDFALAQKMFAEDRQLFLGSE</sequence>
<dbReference type="Gene3D" id="3.90.550.10">
    <property type="entry name" value="Spore Coat Polysaccharide Biosynthesis Protein SpsA, Chain A"/>
    <property type="match status" value="1"/>
</dbReference>
<reference evidence="5 6" key="1">
    <citation type="journal article" date="2023" name="Int. J. Syst. Evol. Microbiol.">
        <title>Methylocystis iwaonis sp. nov., a type II methane-oxidizing bacterium from surface soil of a rice paddy field in Japan, and emended description of the genus Methylocystis (ex Whittenbury et al. 1970) Bowman et al. 1993.</title>
        <authorList>
            <person name="Kaise H."/>
            <person name="Sawadogo J.B."/>
            <person name="Alam M.S."/>
            <person name="Ueno C."/>
            <person name="Dianou D."/>
            <person name="Shinjo R."/>
            <person name="Asakawa S."/>
        </authorList>
    </citation>
    <scope>NUCLEOTIDE SEQUENCE [LARGE SCALE GENOMIC DNA]</scope>
    <source>
        <strain evidence="5 6">SS37A-Re</strain>
    </source>
</reference>
<dbReference type="Proteomes" id="UP001317629">
    <property type="component" value="Chromosome"/>
</dbReference>